<dbReference type="Proteomes" id="UP001165121">
    <property type="component" value="Unassembled WGS sequence"/>
</dbReference>
<feature type="region of interest" description="Disordered" evidence="1">
    <location>
        <begin position="39"/>
        <end position="149"/>
    </location>
</feature>
<proteinExistence type="predicted"/>
<gene>
    <name evidence="2" type="ORF">Pfra01_002423600</name>
</gene>
<feature type="compositionally biased region" description="Polar residues" evidence="1">
    <location>
        <begin position="282"/>
        <end position="292"/>
    </location>
</feature>
<evidence type="ECO:0000313" key="3">
    <source>
        <dbReference type="Proteomes" id="UP001165121"/>
    </source>
</evidence>
<feature type="compositionally biased region" description="Basic and acidic residues" evidence="1">
    <location>
        <begin position="134"/>
        <end position="149"/>
    </location>
</feature>
<feature type="compositionally biased region" description="Basic and acidic residues" evidence="1">
    <location>
        <begin position="293"/>
        <end position="303"/>
    </location>
</feature>
<accession>A0A9W7D4F6</accession>
<dbReference type="EMBL" id="BSXT01004147">
    <property type="protein sequence ID" value="GMF56935.1"/>
    <property type="molecule type" value="Genomic_DNA"/>
</dbReference>
<reference evidence="2" key="1">
    <citation type="submission" date="2023-04" db="EMBL/GenBank/DDBJ databases">
        <title>Phytophthora fragariaefolia NBRC 109709.</title>
        <authorList>
            <person name="Ichikawa N."/>
            <person name="Sato H."/>
            <person name="Tonouchi N."/>
        </authorList>
    </citation>
    <scope>NUCLEOTIDE SEQUENCE</scope>
    <source>
        <strain evidence="2">NBRC 109709</strain>
    </source>
</reference>
<dbReference type="Pfam" id="PF14223">
    <property type="entry name" value="Retrotran_gag_2"/>
    <property type="match status" value="1"/>
</dbReference>
<evidence type="ECO:0000313" key="2">
    <source>
        <dbReference type="EMBL" id="GMF56935.1"/>
    </source>
</evidence>
<keyword evidence="3" id="KW-1185">Reference proteome</keyword>
<dbReference type="OrthoDB" id="126665at2759"/>
<feature type="region of interest" description="Disordered" evidence="1">
    <location>
        <begin position="275"/>
        <end position="312"/>
    </location>
</feature>
<protein>
    <submittedName>
        <fullName evidence="2">Unnamed protein product</fullName>
    </submittedName>
</protein>
<name>A0A9W7D4F6_9STRA</name>
<evidence type="ECO:0000256" key="1">
    <source>
        <dbReference type="SAM" id="MobiDB-lite"/>
    </source>
</evidence>
<organism evidence="2 3">
    <name type="scientific">Phytophthora fragariaefolia</name>
    <dbReference type="NCBI Taxonomy" id="1490495"/>
    <lineage>
        <taxon>Eukaryota</taxon>
        <taxon>Sar</taxon>
        <taxon>Stramenopiles</taxon>
        <taxon>Oomycota</taxon>
        <taxon>Peronosporomycetes</taxon>
        <taxon>Peronosporales</taxon>
        <taxon>Peronosporaceae</taxon>
        <taxon>Phytophthora</taxon>
    </lineage>
</organism>
<sequence length="373" mass="42155">MSPSQASSDDFPPLVGAENFDVWKTRVCAALDGKHLLGYVKKPDYDGVSEDESDDDESNMSDIDNDTNAGPPEQPGNDSDAVDYDESGDELKPTSDSDDESGGDSDTLSKRKKLPVIRPFNRSQARQDRKRGTKEKPQPLHPRERRRQEAKTQAFLMKTMDNTYIRFVKNLTTSYEIFQFICRKYEGATFHGDPYFIQHYLMEIKYEEGSDLTEFFLKLENAMKAAQEATDSVMTESQKSIYLFHSMPKCGKMISAFGKVNGILPANFVFKGNSKRDHPYRNSKNWNQGRSNGNDHKNRRDKNIGSGQHQNGSRTSVLEYIDISPENVQGFSAKVFVAFIELATVLYRVGEHTSGKVVDKDENVTAASEARHR</sequence>
<feature type="compositionally biased region" description="Acidic residues" evidence="1">
    <location>
        <begin position="47"/>
        <end position="65"/>
    </location>
</feature>
<comment type="caution">
    <text evidence="2">The sequence shown here is derived from an EMBL/GenBank/DDBJ whole genome shotgun (WGS) entry which is preliminary data.</text>
</comment>
<dbReference type="AlphaFoldDB" id="A0A9W7D4F6"/>